<dbReference type="Proteomes" id="UP000759131">
    <property type="component" value="Unassembled WGS sequence"/>
</dbReference>
<keyword evidence="6" id="KW-1185">Reference proteome</keyword>
<gene>
    <name evidence="5" type="ORF">OSB1V03_LOCUS13280</name>
</gene>
<evidence type="ECO:0000256" key="3">
    <source>
        <dbReference type="ARBA" id="ARBA00023235"/>
    </source>
</evidence>
<evidence type="ECO:0000313" key="5">
    <source>
        <dbReference type="EMBL" id="CAD7632880.1"/>
    </source>
</evidence>
<dbReference type="EMBL" id="OC866294">
    <property type="protein sequence ID" value="CAD7632880.1"/>
    <property type="molecule type" value="Genomic_DNA"/>
</dbReference>
<dbReference type="CDD" id="cd06558">
    <property type="entry name" value="crotonase-like"/>
    <property type="match status" value="1"/>
</dbReference>
<dbReference type="GO" id="GO:0005777">
    <property type="term" value="C:peroxisome"/>
    <property type="evidence" value="ECO:0007669"/>
    <property type="project" value="UniProtKB-SubCell"/>
</dbReference>
<dbReference type="InterPro" id="IPR051053">
    <property type="entry name" value="ECH/Chromodomain_protein"/>
</dbReference>
<feature type="transmembrane region" description="Helical" evidence="4">
    <location>
        <begin position="84"/>
        <end position="109"/>
    </location>
</feature>
<dbReference type="GO" id="GO:0004165">
    <property type="term" value="F:delta(3)-delta(2)-enoyl-CoA isomerase activity"/>
    <property type="evidence" value="ECO:0007669"/>
    <property type="project" value="UniProtKB-ARBA"/>
</dbReference>
<feature type="non-terminal residue" evidence="5">
    <location>
        <position position="330"/>
    </location>
</feature>
<feature type="transmembrane region" description="Helical" evidence="4">
    <location>
        <begin position="56"/>
        <end position="77"/>
    </location>
</feature>
<keyword evidence="2" id="KW-0576">Peroxisome</keyword>
<dbReference type="OrthoDB" id="409763at2759"/>
<evidence type="ECO:0000256" key="4">
    <source>
        <dbReference type="SAM" id="Phobius"/>
    </source>
</evidence>
<dbReference type="SUPFAM" id="SSF52096">
    <property type="entry name" value="ClpP/crotonase"/>
    <property type="match status" value="1"/>
</dbReference>
<keyword evidence="4" id="KW-0472">Membrane</keyword>
<keyword evidence="3" id="KW-0413">Isomerase</keyword>
<dbReference type="Gene3D" id="3.90.226.10">
    <property type="entry name" value="2-enoyl-CoA Hydratase, Chain A, domain 1"/>
    <property type="match status" value="1"/>
</dbReference>
<dbReference type="InterPro" id="IPR029045">
    <property type="entry name" value="ClpP/crotonase-like_dom_sf"/>
</dbReference>
<dbReference type="PANTHER" id="PTHR43684:SF1">
    <property type="entry name" value="ENOYL-COA DELTA ISOMERASE 2"/>
    <property type="match status" value="1"/>
</dbReference>
<comment type="subcellular location">
    <subcellularLocation>
        <location evidence="1">Peroxisome</location>
    </subcellularLocation>
</comment>
<dbReference type="PANTHER" id="PTHR43684">
    <property type="match status" value="1"/>
</dbReference>
<reference evidence="5" key="1">
    <citation type="submission" date="2020-11" db="EMBL/GenBank/DDBJ databases">
        <authorList>
            <person name="Tran Van P."/>
        </authorList>
    </citation>
    <scope>NUCLEOTIDE SEQUENCE</scope>
</reference>
<evidence type="ECO:0000256" key="2">
    <source>
        <dbReference type="ARBA" id="ARBA00023140"/>
    </source>
</evidence>
<protein>
    <submittedName>
        <fullName evidence="5">Uncharacterized protein</fullName>
    </submittedName>
</protein>
<organism evidence="5">
    <name type="scientific">Medioppia subpectinata</name>
    <dbReference type="NCBI Taxonomy" id="1979941"/>
    <lineage>
        <taxon>Eukaryota</taxon>
        <taxon>Metazoa</taxon>
        <taxon>Ecdysozoa</taxon>
        <taxon>Arthropoda</taxon>
        <taxon>Chelicerata</taxon>
        <taxon>Arachnida</taxon>
        <taxon>Acari</taxon>
        <taxon>Acariformes</taxon>
        <taxon>Sarcoptiformes</taxon>
        <taxon>Oribatida</taxon>
        <taxon>Brachypylina</taxon>
        <taxon>Oppioidea</taxon>
        <taxon>Oppiidae</taxon>
        <taxon>Medioppia</taxon>
    </lineage>
</organism>
<proteinExistence type="predicted"/>
<keyword evidence="4" id="KW-1133">Transmembrane helix</keyword>
<dbReference type="InterPro" id="IPR001753">
    <property type="entry name" value="Enoyl-CoA_hydra/iso"/>
</dbReference>
<accession>A0A7R9L0N3</accession>
<sequence>MSMIIFMIIGITAIYGDHPLIDDMMSYVGDKTLIGYPLSARRESRISVRVSLMRPLVAISFALMLAIFYPFCIYLLVMQTICHVTVIMITNVTIVSVLFAITAAEFFVAKPRVSPCGKSIATQVPVTSPDHHILTANKHGVLTITLNRPEGRNALTPKMYENFSKALRSAATNDTVTMAMITGTGKYFSTGNDLGNWLNPQPGTNSDMSEISELISSLIDFPKPLIGAVNGPAIGIGVTAIALMDTMVASDAAYFHTPFTSLGLTAEGCSSYTLPKIMGTSLASDMLLFGRKLTAAEALQSGLVARVIPGAEFSSWVEKWVFDGTTGLIN</sequence>
<dbReference type="Pfam" id="PF00378">
    <property type="entry name" value="ECH_1"/>
    <property type="match status" value="1"/>
</dbReference>
<name>A0A7R9L0N3_9ACAR</name>
<evidence type="ECO:0000313" key="6">
    <source>
        <dbReference type="Proteomes" id="UP000759131"/>
    </source>
</evidence>
<keyword evidence="4" id="KW-0812">Transmembrane</keyword>
<dbReference type="AlphaFoldDB" id="A0A7R9L0N3"/>
<evidence type="ECO:0000256" key="1">
    <source>
        <dbReference type="ARBA" id="ARBA00004275"/>
    </source>
</evidence>
<dbReference type="EMBL" id="CAJPIZ010011719">
    <property type="protein sequence ID" value="CAG2113310.1"/>
    <property type="molecule type" value="Genomic_DNA"/>
</dbReference>